<dbReference type="GO" id="GO:0055085">
    <property type="term" value="P:transmembrane transport"/>
    <property type="evidence" value="ECO:0007669"/>
    <property type="project" value="InterPro"/>
</dbReference>
<dbReference type="InterPro" id="IPR037682">
    <property type="entry name" value="TonB_C"/>
</dbReference>
<evidence type="ECO:0000313" key="13">
    <source>
        <dbReference type="EMBL" id="VAW57951.1"/>
    </source>
</evidence>
<protein>
    <recommendedName>
        <fullName evidence="12">TonB C-terminal domain-containing protein</fullName>
    </recommendedName>
</protein>
<dbReference type="InterPro" id="IPR006260">
    <property type="entry name" value="TonB/TolA_C"/>
</dbReference>
<evidence type="ECO:0000256" key="4">
    <source>
        <dbReference type="ARBA" id="ARBA00022475"/>
    </source>
</evidence>
<evidence type="ECO:0000256" key="7">
    <source>
        <dbReference type="ARBA" id="ARBA00022927"/>
    </source>
</evidence>
<evidence type="ECO:0000256" key="5">
    <source>
        <dbReference type="ARBA" id="ARBA00022519"/>
    </source>
</evidence>
<dbReference type="Pfam" id="PF03544">
    <property type="entry name" value="TonB_C"/>
    <property type="match status" value="1"/>
</dbReference>
<dbReference type="Gene3D" id="3.30.1150.10">
    <property type="match status" value="1"/>
</dbReference>
<keyword evidence="7" id="KW-0653">Protein transport</keyword>
<dbReference type="AlphaFoldDB" id="A0A3B0WRG5"/>
<dbReference type="GO" id="GO:0015031">
    <property type="term" value="P:protein transport"/>
    <property type="evidence" value="ECO:0007669"/>
    <property type="project" value="UniProtKB-KW"/>
</dbReference>
<dbReference type="PANTHER" id="PTHR33446">
    <property type="entry name" value="PROTEIN TONB-RELATED"/>
    <property type="match status" value="1"/>
</dbReference>
<evidence type="ECO:0000256" key="10">
    <source>
        <dbReference type="SAM" id="Coils"/>
    </source>
</evidence>
<evidence type="ECO:0000259" key="12">
    <source>
        <dbReference type="PROSITE" id="PS52015"/>
    </source>
</evidence>
<dbReference type="PROSITE" id="PS52015">
    <property type="entry name" value="TONB_CTD"/>
    <property type="match status" value="1"/>
</dbReference>
<keyword evidence="5" id="KW-0997">Cell inner membrane</keyword>
<evidence type="ECO:0000256" key="6">
    <source>
        <dbReference type="ARBA" id="ARBA00022692"/>
    </source>
</evidence>
<keyword evidence="4" id="KW-1003">Cell membrane</keyword>
<dbReference type="GO" id="GO:0005886">
    <property type="term" value="C:plasma membrane"/>
    <property type="evidence" value="ECO:0007669"/>
    <property type="project" value="UniProtKB-SubCell"/>
</dbReference>
<keyword evidence="6" id="KW-0812">Transmembrane</keyword>
<dbReference type="EMBL" id="UOFG01000007">
    <property type="protein sequence ID" value="VAW57951.1"/>
    <property type="molecule type" value="Genomic_DNA"/>
</dbReference>
<evidence type="ECO:0000256" key="3">
    <source>
        <dbReference type="ARBA" id="ARBA00022448"/>
    </source>
</evidence>
<proteinExistence type="inferred from homology"/>
<keyword evidence="8" id="KW-1133">Transmembrane helix</keyword>
<feature type="domain" description="TonB C-terminal" evidence="12">
    <location>
        <begin position="146"/>
        <end position="239"/>
    </location>
</feature>
<sequence length="239" mass="26695">MRAGLFSFILISALLHAIIISMQDEWIFSISEYHEQGGSSLDIEITSEKKTLQPLKTGAQTEKKPVKPPEILPAPSPLNIKPLNSKNIKPPVKKIKTVEQQQTSIAKIQLELKKTASINPETITEKNANKLNNNKANNNEANNNEELETLLNNELAKHFYYPKAAQRKNRQGRVILAFTINPDGLIENIHIDKSSGYSTLDTAAIKALNKIDASKDFARALNGHNTELTVPINYRLLNH</sequence>
<gene>
    <name evidence="13" type="ORF">MNBD_GAMMA11-1442</name>
</gene>
<dbReference type="SUPFAM" id="SSF74653">
    <property type="entry name" value="TolA/TonB C-terminal domain"/>
    <property type="match status" value="1"/>
</dbReference>
<organism evidence="13">
    <name type="scientific">hydrothermal vent metagenome</name>
    <dbReference type="NCBI Taxonomy" id="652676"/>
    <lineage>
        <taxon>unclassified sequences</taxon>
        <taxon>metagenomes</taxon>
        <taxon>ecological metagenomes</taxon>
    </lineage>
</organism>
<evidence type="ECO:0000256" key="9">
    <source>
        <dbReference type="ARBA" id="ARBA00023136"/>
    </source>
</evidence>
<keyword evidence="10" id="KW-0175">Coiled coil</keyword>
<reference evidence="13" key="1">
    <citation type="submission" date="2018-06" db="EMBL/GenBank/DDBJ databases">
        <authorList>
            <person name="Zhirakovskaya E."/>
        </authorList>
    </citation>
    <scope>NUCLEOTIDE SEQUENCE</scope>
</reference>
<feature type="region of interest" description="Disordered" evidence="11">
    <location>
        <begin position="53"/>
        <end position="85"/>
    </location>
</feature>
<comment type="subcellular location">
    <subcellularLocation>
        <location evidence="1">Cell inner membrane</location>
        <topology evidence="1">Single-pass membrane protein</topology>
        <orientation evidence="1">Periplasmic side</orientation>
    </subcellularLocation>
</comment>
<evidence type="ECO:0000256" key="11">
    <source>
        <dbReference type="SAM" id="MobiDB-lite"/>
    </source>
</evidence>
<dbReference type="NCBIfam" id="TIGR01352">
    <property type="entry name" value="tonB_Cterm"/>
    <property type="match status" value="1"/>
</dbReference>
<accession>A0A3B0WRG5</accession>
<evidence type="ECO:0000256" key="8">
    <source>
        <dbReference type="ARBA" id="ARBA00022989"/>
    </source>
</evidence>
<evidence type="ECO:0000256" key="1">
    <source>
        <dbReference type="ARBA" id="ARBA00004383"/>
    </source>
</evidence>
<comment type="similarity">
    <text evidence="2">Belongs to the TonB family.</text>
</comment>
<name>A0A3B0WRG5_9ZZZZ</name>
<feature type="coiled-coil region" evidence="10">
    <location>
        <begin position="128"/>
        <end position="157"/>
    </location>
</feature>
<dbReference type="InterPro" id="IPR051045">
    <property type="entry name" value="TonB-dependent_transducer"/>
</dbReference>
<evidence type="ECO:0000256" key="2">
    <source>
        <dbReference type="ARBA" id="ARBA00006555"/>
    </source>
</evidence>
<keyword evidence="9" id="KW-0472">Membrane</keyword>
<keyword evidence="3" id="KW-0813">Transport</keyword>